<sequence>MISRPAPMSSPEPPLRFPPQQPQASPGYPDSALKPASPAPCLPRVPAPPPPAHPTHVPPPADQRDRLPGSSSIASMSSSPRGRRAPAPAALDLGAGPGGSKYAGVGLGLGVGHEAEKRRVVTEPSQRISRPLPHPPSHHEAPCSIHPYPTSLASAPYSAQPPSSAQRHPASIDRRNLVGVGELSTPRWPGSGFHSRTPSMPHNMASPSSRLPPLPQTPTIQQGDYQRSTSATQSPPRPVHTTSPATQPTREVLTAPNTAAHDGSLYSLASLAQFNFDSTMEASLAASLATLTTSPKVDSPKVNSPKMNSPKSPVLPQLDSILPPSPGSARSRIYARRQERANAAASISQPGPSHQSISHSTSQPQSISRPQPPAESTFSPRRDSRKTPPNPSRHNPSHDILKQFAVKDFSHLPPSPSSASINHFLRASGSTQTISSGTPPASASASNTYFPSKGVQREDSQKSQKSQKQQRTTPKPRELDPNVDEALRKLDGLTSTPGKNRTRGKSSGGPSAASSRPGTPVAESKSRSEGKIPSKPSIGSFKDATGSPLNNWIDLTEDVPAIPIPRPRIPPNHESSSSASVTDTPNSHDSQSLPTTATTMSSADLANNNKPRRASAGSDTFVPQNVDQQPEETEKSIVPPVPPLPQVYVNKKQTMPVQSSAMPVQSSAMQPPNYVPMREPASPISSPSESRSPSSTTAPVPVPVPPKMHKKWSFSSALNLKSATSPASSVDEMTMATPQSPQTPWSEIHRAELFSPSSSVQGQDSGGDSGPQGATPLAPPPPPPPPSSKASNVNKRLTPSSIPFFRRSSSSSFQSKASQPAAPVPETPKQTEKTAAATVVPSSQSSRKSVLGMHFPSMLRGSSSKRGLAQQTGQSQVSAKEKEGIEPTSAPSATSGWTGRKRGKTLSISGDLPKPFPGLKHQSSADSSFGTRGSAVSSHSNTTISGSNTYDRLPAIMGSPARPPEGPRYSNSPRNLPSTTPTKIPRMTQRPAPSPATVTAHSGMPPPPFPTIRKISNTVSGAAGEQQQQQHRGGGGPPVSEFGMVDGIPNIPTTPRLTTSGAHRAHLLAPMSARQETRRVNNNRPYDPPLVRKEAYNSAVPPSRRQLPQPPPSSSTVTNMTLSASAKRASREFKNNKRRESKDGQDGSSSGKNSPVKPSKSMHSSMNVPSSSRLPSSFSAGAPGSNYRKLSLADSSLSMSPADDDEVSGDAEMEAYIKRRRERAAVNKKDDLSDVTEFPRDITPVEPLSQRAFITRNLAKMSDAEKKEVLDFDHIYYSPTPGTIRRPSQPGGAMFNHGYDDERGDYLVVEGDHLCYRYEVVGVLGKGSFGQVVQCRDHKTGKSVAVKIIRNKKRFHAQALVEVKILQQLIEWDPEDKHFMVRMTDSFSFRNHLCIVTELLSINLYELIKANHFAGFSTVLIRRFTTQMLGSLQLMRSHRIVHCDLKPENILLCHPSKSAIKVIDFGSSCLETEKVYTYIQSRFYRSPEVILGMNYAMAIDMWSLGCILAELYTGVPIFPGENEHEQLACIMEVLGVPDRYLIEKASRRKNFFDATGAPRPFVNAKGRRRRPGSKTLAGVLKCDDELFVDFIARCLTWDPDKRLKPQPAMRHPWILAGRRRYAPTPSRDEKRAATERSSRLFGSSHTSTRISSKNLSELSTPSMKDKDKSKFLISSPVPLAPAKHPYHASTASTSRIGQAMSSSRLAHQTSARSGSLTTSKLSIG</sequence>
<evidence type="ECO:0000256" key="6">
    <source>
        <dbReference type="ARBA" id="ARBA00022840"/>
    </source>
</evidence>
<dbReference type="GO" id="GO:0005524">
    <property type="term" value="F:ATP binding"/>
    <property type="evidence" value="ECO:0007669"/>
    <property type="project" value="UniProtKB-UniRule"/>
</dbReference>
<feature type="compositionally biased region" description="Gly residues" evidence="8">
    <location>
        <begin position="95"/>
        <end position="111"/>
    </location>
</feature>
<feature type="compositionally biased region" description="Polar residues" evidence="8">
    <location>
        <begin position="1051"/>
        <end position="1061"/>
    </location>
</feature>
<feature type="compositionally biased region" description="Polar residues" evidence="8">
    <location>
        <begin position="223"/>
        <end position="249"/>
    </location>
</feature>
<evidence type="ECO:0000256" key="8">
    <source>
        <dbReference type="SAM" id="MobiDB-lite"/>
    </source>
</evidence>
<dbReference type="PANTHER" id="PTHR24058:SF22">
    <property type="entry name" value="DUAL SPECIFICITY TYROSINE-PHOSPHORYLATION-REGULATED KINASE 4"/>
    <property type="match status" value="1"/>
</dbReference>
<gene>
    <name evidence="10" type="ORF">C361_05503</name>
</gene>
<dbReference type="SUPFAM" id="SSF56112">
    <property type="entry name" value="Protein kinase-like (PK-like)"/>
    <property type="match status" value="1"/>
</dbReference>
<feature type="compositionally biased region" description="Polar residues" evidence="8">
    <location>
        <begin position="736"/>
        <end position="745"/>
    </location>
</feature>
<feature type="compositionally biased region" description="Polar residues" evidence="8">
    <location>
        <begin position="301"/>
        <end position="311"/>
    </location>
</feature>
<keyword evidence="5 10" id="KW-0418">Kinase</keyword>
<keyword evidence="3" id="KW-0808">Transferase</keyword>
<evidence type="ECO:0000256" key="7">
    <source>
        <dbReference type="PROSITE-ProRule" id="PRU10141"/>
    </source>
</evidence>
<evidence type="ECO:0000259" key="9">
    <source>
        <dbReference type="PROSITE" id="PS50011"/>
    </source>
</evidence>
<evidence type="ECO:0000256" key="1">
    <source>
        <dbReference type="ARBA" id="ARBA00008867"/>
    </source>
</evidence>
<feature type="compositionally biased region" description="Polar residues" evidence="8">
    <location>
        <begin position="428"/>
        <end position="439"/>
    </location>
</feature>
<reference evidence="10 11" key="1">
    <citation type="submission" date="2017-06" db="EMBL/GenBank/DDBJ databases">
        <title>Global population genomics of the pathogenic fungus Cryptococcus neoformans var. grubii.</title>
        <authorList>
            <person name="Cuomo C."/>
            <person name="Litvintseva A."/>
            <person name="Chen Y."/>
            <person name="Young S."/>
            <person name="Zeng Q."/>
            <person name="Chapman S."/>
            <person name="Gujja S."/>
            <person name="Saif S."/>
            <person name="Birren B."/>
        </authorList>
    </citation>
    <scope>NUCLEOTIDE SEQUENCE [LARGE SCALE GENOMIC DNA]</scope>
    <source>
        <strain evidence="10 11">Tu259-1</strain>
    </source>
</reference>
<dbReference type="InterPro" id="IPR000719">
    <property type="entry name" value="Prot_kinase_dom"/>
</dbReference>
<feature type="compositionally biased region" description="Polar residues" evidence="8">
    <location>
        <begin position="860"/>
        <end position="878"/>
    </location>
</feature>
<dbReference type="GO" id="GO:0005737">
    <property type="term" value="C:cytoplasm"/>
    <property type="evidence" value="ECO:0007669"/>
    <property type="project" value="TreeGrafter"/>
</dbReference>
<accession>A0A854QE92</accession>
<dbReference type="GO" id="GO:0004674">
    <property type="term" value="F:protein serine/threonine kinase activity"/>
    <property type="evidence" value="ECO:0007669"/>
    <property type="project" value="UniProtKB-KW"/>
</dbReference>
<feature type="compositionally biased region" description="Polar residues" evidence="8">
    <location>
        <begin position="1640"/>
        <end position="1662"/>
    </location>
</feature>
<dbReference type="PROSITE" id="PS00108">
    <property type="entry name" value="PROTEIN_KINASE_ST"/>
    <property type="match status" value="1"/>
</dbReference>
<evidence type="ECO:0000256" key="2">
    <source>
        <dbReference type="ARBA" id="ARBA00022527"/>
    </source>
</evidence>
<feature type="region of interest" description="Disordered" evidence="8">
    <location>
        <begin position="1"/>
        <end position="258"/>
    </location>
</feature>
<feature type="binding site" evidence="7">
    <location>
        <position position="1347"/>
    </location>
    <ligand>
        <name>ATP</name>
        <dbReference type="ChEBI" id="CHEBI:30616"/>
    </ligand>
</feature>
<feature type="domain" description="Protein kinase" evidence="9">
    <location>
        <begin position="1318"/>
        <end position="1614"/>
    </location>
</feature>
<dbReference type="OrthoDB" id="9332038at2759"/>
<keyword evidence="6 7" id="KW-0067">ATP-binding</keyword>
<feature type="compositionally biased region" description="Polar residues" evidence="8">
    <location>
        <begin position="617"/>
        <end position="628"/>
    </location>
</feature>
<feature type="compositionally biased region" description="Polar residues" evidence="8">
    <location>
        <begin position="969"/>
        <end position="982"/>
    </location>
</feature>
<feature type="compositionally biased region" description="Polar residues" evidence="8">
    <location>
        <begin position="573"/>
        <end position="609"/>
    </location>
</feature>
<feature type="compositionally biased region" description="Pro residues" evidence="8">
    <location>
        <begin position="37"/>
        <end position="61"/>
    </location>
</feature>
<dbReference type="FunFam" id="1.10.510.10:FF:000112">
    <property type="entry name" value="Putative dual specificity tyrosine-phosphorylation-regulated kinase 2"/>
    <property type="match status" value="1"/>
</dbReference>
<dbReference type="Gene3D" id="3.30.200.20">
    <property type="entry name" value="Phosphorylase Kinase, domain 1"/>
    <property type="match status" value="1"/>
</dbReference>
<dbReference type="InterPro" id="IPR008271">
    <property type="entry name" value="Ser/Thr_kinase_AS"/>
</dbReference>
<feature type="compositionally biased region" description="Pro residues" evidence="8">
    <location>
        <begin position="777"/>
        <end position="787"/>
    </location>
</feature>
<feature type="compositionally biased region" description="Polar residues" evidence="8">
    <location>
        <begin position="345"/>
        <end position="359"/>
    </location>
</feature>
<evidence type="ECO:0000256" key="4">
    <source>
        <dbReference type="ARBA" id="ARBA00022741"/>
    </source>
</evidence>
<feature type="compositionally biased region" description="Pro residues" evidence="8">
    <location>
        <begin position="8"/>
        <end position="21"/>
    </location>
</feature>
<dbReference type="FunFam" id="3.30.200.20:FF:000087">
    <property type="entry name" value="Dual specificity tyrosine-phosphorylation-regulated kinase 1A"/>
    <property type="match status" value="1"/>
</dbReference>
<feature type="region of interest" description="Disordered" evidence="8">
    <location>
        <begin position="721"/>
        <end position="1180"/>
    </location>
</feature>
<feature type="region of interest" description="Disordered" evidence="8">
    <location>
        <begin position="292"/>
        <end position="709"/>
    </location>
</feature>
<keyword evidence="4 7" id="KW-0547">Nucleotide-binding</keyword>
<dbReference type="InterPro" id="IPR050494">
    <property type="entry name" value="Ser_Thr_dual-spec_kinase"/>
</dbReference>
<evidence type="ECO:0000256" key="3">
    <source>
        <dbReference type="ARBA" id="ARBA00022679"/>
    </source>
</evidence>
<organism evidence="10 11">
    <name type="scientific">Cryptococcus neoformans Tu259-1</name>
    <dbReference type="NCBI Taxonomy" id="1230072"/>
    <lineage>
        <taxon>Eukaryota</taxon>
        <taxon>Fungi</taxon>
        <taxon>Dikarya</taxon>
        <taxon>Basidiomycota</taxon>
        <taxon>Agaricomycotina</taxon>
        <taxon>Tremellomycetes</taxon>
        <taxon>Tremellales</taxon>
        <taxon>Cryptococcaceae</taxon>
        <taxon>Cryptococcus</taxon>
        <taxon>Cryptococcus neoformans species complex</taxon>
    </lineage>
</organism>
<dbReference type="PROSITE" id="PS50011">
    <property type="entry name" value="PROTEIN_KINASE_DOM"/>
    <property type="match status" value="1"/>
</dbReference>
<feature type="compositionally biased region" description="Low complexity" evidence="8">
    <location>
        <begin position="360"/>
        <end position="369"/>
    </location>
</feature>
<feature type="compositionally biased region" description="Polar residues" evidence="8">
    <location>
        <begin position="1689"/>
        <end position="1724"/>
    </location>
</feature>
<comment type="similarity">
    <text evidence="1">Belongs to the protein kinase superfamily. CMGC Ser/Thr protein kinase family. MNB/DYRK subfamily.</text>
</comment>
<feature type="compositionally biased region" description="Low complexity" evidence="8">
    <location>
        <begin position="678"/>
        <end position="699"/>
    </location>
</feature>
<dbReference type="PROSITE" id="PS00107">
    <property type="entry name" value="PROTEIN_KINASE_ATP"/>
    <property type="match status" value="1"/>
</dbReference>
<dbReference type="GO" id="GO:0005856">
    <property type="term" value="C:cytoskeleton"/>
    <property type="evidence" value="ECO:0007669"/>
    <property type="project" value="TreeGrafter"/>
</dbReference>
<feature type="compositionally biased region" description="Polar residues" evidence="8">
    <location>
        <begin position="194"/>
        <end position="209"/>
    </location>
</feature>
<dbReference type="InterPro" id="IPR011009">
    <property type="entry name" value="Kinase-like_dom_sf"/>
</dbReference>
<dbReference type="Pfam" id="PF00069">
    <property type="entry name" value="Pkinase"/>
    <property type="match status" value="1"/>
</dbReference>
<feature type="compositionally biased region" description="Low complexity" evidence="8">
    <location>
        <begin position="153"/>
        <end position="166"/>
    </location>
</feature>
<dbReference type="EMBL" id="AMKT01000073">
    <property type="protein sequence ID" value="OXG14804.1"/>
    <property type="molecule type" value="Genomic_DNA"/>
</dbReference>
<comment type="caution">
    <text evidence="10">The sequence shown here is derived from an EMBL/GenBank/DDBJ whole genome shotgun (WGS) entry which is preliminary data.</text>
</comment>
<proteinExistence type="inferred from homology"/>
<feature type="compositionally biased region" description="Low complexity" evidence="8">
    <location>
        <begin position="1146"/>
        <end position="1179"/>
    </location>
</feature>
<feature type="compositionally biased region" description="Basic and acidic residues" evidence="8">
    <location>
        <begin position="475"/>
        <end position="491"/>
    </location>
</feature>
<dbReference type="InterPro" id="IPR017441">
    <property type="entry name" value="Protein_kinase_ATP_BS"/>
</dbReference>
<dbReference type="SMART" id="SM00220">
    <property type="entry name" value="S_TKc"/>
    <property type="match status" value="1"/>
</dbReference>
<feature type="compositionally biased region" description="Polar residues" evidence="8">
    <location>
        <begin position="788"/>
        <end position="798"/>
    </location>
</feature>
<keyword evidence="2" id="KW-0723">Serine/threonine-protein kinase</keyword>
<protein>
    <submittedName>
        <fullName evidence="10">Dual-specificity tyrosine-(Y)-phosphorylation regulated kinase</fullName>
    </submittedName>
</protein>
<dbReference type="Gene3D" id="1.10.510.10">
    <property type="entry name" value="Transferase(Phosphotransferase) domain 1"/>
    <property type="match status" value="1"/>
</dbReference>
<feature type="compositionally biased region" description="Polar residues" evidence="8">
    <location>
        <begin position="651"/>
        <end position="670"/>
    </location>
</feature>
<feature type="compositionally biased region" description="Basic and acidic residues" evidence="8">
    <location>
        <begin position="1626"/>
        <end position="1638"/>
    </location>
</feature>
<dbReference type="Proteomes" id="UP000199727">
    <property type="component" value="Unassembled WGS sequence"/>
</dbReference>
<evidence type="ECO:0000313" key="11">
    <source>
        <dbReference type="Proteomes" id="UP000199727"/>
    </source>
</evidence>
<dbReference type="PANTHER" id="PTHR24058">
    <property type="entry name" value="DUAL SPECIFICITY PROTEIN KINASE"/>
    <property type="match status" value="1"/>
</dbReference>
<feature type="compositionally biased region" description="Low complexity" evidence="8">
    <location>
        <begin position="799"/>
        <end position="821"/>
    </location>
</feature>
<feature type="compositionally biased region" description="Low complexity" evidence="8">
    <location>
        <begin position="70"/>
        <end position="94"/>
    </location>
</feature>
<evidence type="ECO:0000313" key="10">
    <source>
        <dbReference type="EMBL" id="OXG14804.1"/>
    </source>
</evidence>
<dbReference type="CDD" id="cd14210">
    <property type="entry name" value="PKc_DYRK"/>
    <property type="match status" value="1"/>
</dbReference>
<feature type="compositionally biased region" description="Polar residues" evidence="8">
    <location>
        <begin position="921"/>
        <end position="950"/>
    </location>
</feature>
<feature type="region of interest" description="Disordered" evidence="8">
    <location>
        <begin position="1614"/>
        <end position="1724"/>
    </location>
</feature>
<feature type="compositionally biased region" description="Basic and acidic residues" evidence="8">
    <location>
        <begin position="1129"/>
        <end position="1145"/>
    </location>
</feature>
<name>A0A854QE92_CRYNE</name>
<feature type="compositionally biased region" description="Low complexity" evidence="8">
    <location>
        <begin position="508"/>
        <end position="518"/>
    </location>
</feature>
<evidence type="ECO:0000256" key="5">
    <source>
        <dbReference type="ARBA" id="ARBA00022777"/>
    </source>
</evidence>